<feature type="domain" description="MPN" evidence="6">
    <location>
        <begin position="27"/>
        <end position="152"/>
    </location>
</feature>
<dbReference type="InterPro" id="IPR020891">
    <property type="entry name" value="UPF0758_CS"/>
</dbReference>
<reference evidence="7 8" key="1">
    <citation type="submission" date="2024-09" db="EMBL/GenBank/DDBJ databases">
        <authorList>
            <person name="Sun Q."/>
            <person name="Mori K."/>
        </authorList>
    </citation>
    <scope>NUCLEOTIDE SEQUENCE [LARGE SCALE GENOMIC DNA]</scope>
    <source>
        <strain evidence="7 8">CCM 7765</strain>
    </source>
</reference>
<keyword evidence="2" id="KW-0479">Metal-binding</keyword>
<evidence type="ECO:0000256" key="5">
    <source>
        <dbReference type="ARBA" id="ARBA00023049"/>
    </source>
</evidence>
<evidence type="ECO:0000256" key="2">
    <source>
        <dbReference type="ARBA" id="ARBA00022723"/>
    </source>
</evidence>
<dbReference type="Pfam" id="PF04002">
    <property type="entry name" value="RadC"/>
    <property type="match status" value="1"/>
</dbReference>
<dbReference type="PANTHER" id="PTHR30471:SF3">
    <property type="entry name" value="UPF0758 PROTEIN YEES-RELATED"/>
    <property type="match status" value="1"/>
</dbReference>
<evidence type="ECO:0000259" key="6">
    <source>
        <dbReference type="PROSITE" id="PS50249"/>
    </source>
</evidence>
<sequence length="152" mass="16989">MKNQFIANELRLTYYKNESLNVSDFKKLNCSDTLSNAFRKIWNNNEIEIRESFYAIYLNTALKAVGYFKIADGGVDSVVVDLRLLITPALLSNAKFVAIAHNHPSGCLTPSQTDKIITEQVVKACGIMQMKLIDHIILCAEGYYSFSDNGGV</sequence>
<keyword evidence="3" id="KW-0378">Hydrolase</keyword>
<evidence type="ECO:0000256" key="3">
    <source>
        <dbReference type="ARBA" id="ARBA00022801"/>
    </source>
</evidence>
<dbReference type="Proteomes" id="UP001589774">
    <property type="component" value="Unassembled WGS sequence"/>
</dbReference>
<evidence type="ECO:0000313" key="7">
    <source>
        <dbReference type="EMBL" id="MFC0318710.1"/>
    </source>
</evidence>
<accession>A0ABV6HII8</accession>
<evidence type="ECO:0000256" key="4">
    <source>
        <dbReference type="ARBA" id="ARBA00022833"/>
    </source>
</evidence>
<gene>
    <name evidence="7" type="ORF">ACFFI0_10335</name>
</gene>
<name>A0ABV6HII8_9SPHI</name>
<organism evidence="7 8">
    <name type="scientific">Olivibacter oleidegradans</name>
    <dbReference type="NCBI Taxonomy" id="760123"/>
    <lineage>
        <taxon>Bacteria</taxon>
        <taxon>Pseudomonadati</taxon>
        <taxon>Bacteroidota</taxon>
        <taxon>Sphingobacteriia</taxon>
        <taxon>Sphingobacteriales</taxon>
        <taxon>Sphingobacteriaceae</taxon>
        <taxon>Olivibacter</taxon>
    </lineage>
</organism>
<dbReference type="InterPro" id="IPR001405">
    <property type="entry name" value="UPF0758"/>
</dbReference>
<evidence type="ECO:0000256" key="1">
    <source>
        <dbReference type="ARBA" id="ARBA00022670"/>
    </source>
</evidence>
<keyword evidence="5" id="KW-0482">Metalloprotease</keyword>
<dbReference type="PROSITE" id="PS01302">
    <property type="entry name" value="UPF0758"/>
    <property type="match status" value="1"/>
</dbReference>
<dbReference type="PANTHER" id="PTHR30471">
    <property type="entry name" value="DNA REPAIR PROTEIN RADC"/>
    <property type="match status" value="1"/>
</dbReference>
<keyword evidence="4" id="KW-0862">Zinc</keyword>
<dbReference type="PROSITE" id="PS50249">
    <property type="entry name" value="MPN"/>
    <property type="match status" value="1"/>
</dbReference>
<protein>
    <submittedName>
        <fullName evidence="7">JAB domain-containing protein</fullName>
    </submittedName>
</protein>
<evidence type="ECO:0000313" key="8">
    <source>
        <dbReference type="Proteomes" id="UP001589774"/>
    </source>
</evidence>
<keyword evidence="8" id="KW-1185">Reference proteome</keyword>
<dbReference type="RefSeq" id="WP_130857261.1">
    <property type="nucleotide sequence ID" value="NZ_JBHLWO010000002.1"/>
</dbReference>
<dbReference type="InterPro" id="IPR037518">
    <property type="entry name" value="MPN"/>
</dbReference>
<dbReference type="Gene3D" id="3.40.140.10">
    <property type="entry name" value="Cytidine Deaminase, domain 2"/>
    <property type="match status" value="1"/>
</dbReference>
<dbReference type="EMBL" id="JBHLWO010000002">
    <property type="protein sequence ID" value="MFC0318710.1"/>
    <property type="molecule type" value="Genomic_DNA"/>
</dbReference>
<dbReference type="CDD" id="cd08071">
    <property type="entry name" value="MPN_DUF2466"/>
    <property type="match status" value="1"/>
</dbReference>
<keyword evidence="1" id="KW-0645">Protease</keyword>
<dbReference type="InterPro" id="IPR025657">
    <property type="entry name" value="RadC_JAB"/>
</dbReference>
<proteinExistence type="predicted"/>
<comment type="caution">
    <text evidence="7">The sequence shown here is derived from an EMBL/GenBank/DDBJ whole genome shotgun (WGS) entry which is preliminary data.</text>
</comment>